<dbReference type="GO" id="GO:0047453">
    <property type="term" value="F:ATP-dependent NAD(P)H-hydrate dehydratase activity"/>
    <property type="evidence" value="ECO:0007669"/>
    <property type="project" value="UniProtKB-UniRule"/>
</dbReference>
<sequence>MQSALFRIKRLSVVLTRTSAKTLTSSHVLSGSIMKKQVKAIIPVLDYELHKGQMGRIGVVGGSPVYTGAPYFAGIAALRVGADLSYVFCCKEAAVVIKSYSPDLIVLPLLDHKDALGQISEWLPRLHSIVIGPGLGRDPAILENVKGIIMQSMERNIPVIIDADGLFLITEQPEIVQGYGKAILTPNIVEFERLYSKVIGHPLDKSISAEDNTKELSEAMGHVTIVQKGPQDIITNGYKTLICDNPKGCPRRCGGQGDILSGAMGTFQHWANMAMNKPVVNETGPALVGAYAACQLTRSLQVIRNISGEAPAPRLIGCIRNE</sequence>
<dbReference type="CDD" id="cd01171">
    <property type="entry name" value="YXKO-related"/>
    <property type="match status" value="1"/>
</dbReference>
<dbReference type="EC" id="4.2.1.93" evidence="7"/>
<dbReference type="PANTHER" id="PTHR12592">
    <property type="entry name" value="ATP-DEPENDENT (S)-NAD(P)H-HYDRATE DEHYDRATASE FAMILY MEMBER"/>
    <property type="match status" value="1"/>
</dbReference>
<comment type="cofactor">
    <cofactor evidence="7">
        <name>Mg(2+)</name>
        <dbReference type="ChEBI" id="CHEBI:18420"/>
    </cofactor>
</comment>
<evidence type="ECO:0000256" key="1">
    <source>
        <dbReference type="ARBA" id="ARBA00022741"/>
    </source>
</evidence>
<dbReference type="SUPFAM" id="SSF53613">
    <property type="entry name" value="Ribokinase-like"/>
    <property type="match status" value="1"/>
</dbReference>
<comment type="function">
    <text evidence="7">Catalyzes the dehydration of the S-form of NAD(P)HX at the expense of ATP, which is converted to ADP. Together with NAD(P)HX epimerase, which catalyzes the epimerization of the S- and R-forms, the enzyme allows the repair of both epimers of NAD(P)HX, a damaged form of NAD(P)H that is a result of enzymatic or heat-dependent hydration.</text>
</comment>
<gene>
    <name evidence="9" type="ORF">OFUS_LOCUS4262</name>
</gene>
<feature type="binding site" evidence="7">
    <location>
        <position position="258"/>
    </location>
    <ligand>
        <name>(6S)-NADPHX</name>
        <dbReference type="ChEBI" id="CHEBI:64076"/>
    </ligand>
</feature>
<evidence type="ECO:0000256" key="2">
    <source>
        <dbReference type="ARBA" id="ARBA00022840"/>
    </source>
</evidence>
<keyword evidence="2 7" id="KW-0067">ATP-binding</keyword>
<evidence type="ECO:0000259" key="8">
    <source>
        <dbReference type="PROSITE" id="PS51383"/>
    </source>
</evidence>
<dbReference type="HAMAP" id="MF_01965">
    <property type="entry name" value="NADHX_dehydratase"/>
    <property type="match status" value="1"/>
</dbReference>
<dbReference type="Pfam" id="PF01256">
    <property type="entry name" value="Carb_kinase"/>
    <property type="match status" value="1"/>
</dbReference>
<dbReference type="Proteomes" id="UP000749559">
    <property type="component" value="Unassembled WGS sequence"/>
</dbReference>
<dbReference type="InterPro" id="IPR017953">
    <property type="entry name" value="Carbohydrate_kinase_pred_CS"/>
</dbReference>
<feature type="binding site" evidence="7">
    <location>
        <begin position="248"/>
        <end position="257"/>
    </location>
    <ligand>
        <name>ATP</name>
        <dbReference type="ChEBI" id="CHEBI:30616"/>
    </ligand>
</feature>
<evidence type="ECO:0000313" key="9">
    <source>
        <dbReference type="EMBL" id="CAH1777192.1"/>
    </source>
</evidence>
<evidence type="ECO:0000256" key="5">
    <source>
        <dbReference type="ARBA" id="ARBA00023239"/>
    </source>
</evidence>
<protein>
    <recommendedName>
        <fullName evidence="7">ATP-dependent (S)-NAD(P)H-hydrate dehydratase</fullName>
        <ecNumber evidence="7">4.2.1.93</ecNumber>
    </recommendedName>
    <alternativeName>
        <fullName evidence="7">ATP-dependent NAD(P)HX dehydratase</fullName>
    </alternativeName>
</protein>
<keyword evidence="7" id="KW-0597">Phosphoprotein</keyword>
<keyword evidence="3" id="KW-0521">NADP</keyword>
<keyword evidence="10" id="KW-1185">Reference proteome</keyword>
<feature type="binding site" evidence="7">
    <location>
        <begin position="187"/>
        <end position="193"/>
    </location>
    <ligand>
        <name>(6S)-NADPHX</name>
        <dbReference type="ChEBI" id="CHEBI:64076"/>
    </ligand>
</feature>
<dbReference type="PROSITE" id="PS01049">
    <property type="entry name" value="YJEF_C_1"/>
    <property type="match status" value="1"/>
</dbReference>
<name>A0A8S4N885_OWEFU</name>
<feature type="binding site" evidence="7">
    <location>
        <begin position="228"/>
        <end position="232"/>
    </location>
    <ligand>
        <name>ATP</name>
        <dbReference type="ChEBI" id="CHEBI:30616"/>
    </ligand>
</feature>
<dbReference type="Gene3D" id="3.40.1190.20">
    <property type="match status" value="1"/>
</dbReference>
<dbReference type="PANTHER" id="PTHR12592:SF0">
    <property type="entry name" value="ATP-DEPENDENT (S)-NAD(P)H-HYDRATE DEHYDRATASE"/>
    <property type="match status" value="1"/>
</dbReference>
<evidence type="ECO:0000256" key="3">
    <source>
        <dbReference type="ARBA" id="ARBA00022857"/>
    </source>
</evidence>
<keyword evidence="1 7" id="KW-0547">Nucleotide-binding</keyword>
<dbReference type="PROSITE" id="PS51383">
    <property type="entry name" value="YJEF_C_3"/>
    <property type="match status" value="1"/>
</dbReference>
<dbReference type="AlphaFoldDB" id="A0A8S4N885"/>
<dbReference type="EMBL" id="CAIIXF020000002">
    <property type="protein sequence ID" value="CAH1777192.1"/>
    <property type="molecule type" value="Genomic_DNA"/>
</dbReference>
<keyword evidence="5 7" id="KW-0456">Lyase</keyword>
<accession>A0A8S4N885</accession>
<comment type="catalytic activity">
    <reaction evidence="6 7">
        <text>(6S)-NADPHX + ATP = ADP + phosphate + NADPH + H(+)</text>
        <dbReference type="Rhea" id="RHEA:32231"/>
        <dbReference type="ChEBI" id="CHEBI:15378"/>
        <dbReference type="ChEBI" id="CHEBI:30616"/>
        <dbReference type="ChEBI" id="CHEBI:43474"/>
        <dbReference type="ChEBI" id="CHEBI:57783"/>
        <dbReference type="ChEBI" id="CHEBI:64076"/>
        <dbReference type="ChEBI" id="CHEBI:456216"/>
        <dbReference type="EC" id="4.2.1.93"/>
    </reaction>
</comment>
<comment type="similarity">
    <text evidence="7">Belongs to the NnrD/CARKD family.</text>
</comment>
<evidence type="ECO:0000313" key="10">
    <source>
        <dbReference type="Proteomes" id="UP000749559"/>
    </source>
</evidence>
<dbReference type="GO" id="GO:0005524">
    <property type="term" value="F:ATP binding"/>
    <property type="evidence" value="ECO:0007669"/>
    <property type="project" value="UniProtKB-KW"/>
</dbReference>
<dbReference type="InterPro" id="IPR000631">
    <property type="entry name" value="CARKD"/>
</dbReference>
<evidence type="ECO:0000256" key="6">
    <source>
        <dbReference type="ARBA" id="ARBA00047472"/>
    </source>
</evidence>
<evidence type="ECO:0000256" key="4">
    <source>
        <dbReference type="ARBA" id="ARBA00023027"/>
    </source>
</evidence>
<dbReference type="InterPro" id="IPR029056">
    <property type="entry name" value="Ribokinase-like"/>
</dbReference>
<comment type="catalytic activity">
    <reaction evidence="7">
        <text>(6S)-NADHX + ATP = ADP + phosphate + NADH + H(+)</text>
        <dbReference type="Rhea" id="RHEA:19017"/>
        <dbReference type="ChEBI" id="CHEBI:15378"/>
        <dbReference type="ChEBI" id="CHEBI:30616"/>
        <dbReference type="ChEBI" id="CHEBI:43474"/>
        <dbReference type="ChEBI" id="CHEBI:57945"/>
        <dbReference type="ChEBI" id="CHEBI:64074"/>
        <dbReference type="ChEBI" id="CHEBI:456216"/>
        <dbReference type="EC" id="4.2.1.93"/>
    </reaction>
</comment>
<organism evidence="9 10">
    <name type="scientific">Owenia fusiformis</name>
    <name type="common">Polychaete worm</name>
    <dbReference type="NCBI Taxonomy" id="6347"/>
    <lineage>
        <taxon>Eukaryota</taxon>
        <taxon>Metazoa</taxon>
        <taxon>Spiralia</taxon>
        <taxon>Lophotrochozoa</taxon>
        <taxon>Annelida</taxon>
        <taxon>Polychaeta</taxon>
        <taxon>Sedentaria</taxon>
        <taxon>Canalipalpata</taxon>
        <taxon>Sabellida</taxon>
        <taxon>Oweniida</taxon>
        <taxon>Oweniidae</taxon>
        <taxon>Owenia</taxon>
    </lineage>
</organism>
<keyword evidence="4 7" id="KW-0520">NAD</keyword>
<dbReference type="GO" id="GO:0110051">
    <property type="term" value="P:metabolite repair"/>
    <property type="evidence" value="ECO:0007669"/>
    <property type="project" value="TreeGrafter"/>
</dbReference>
<comment type="caution">
    <text evidence="9">The sequence shown here is derived from an EMBL/GenBank/DDBJ whole genome shotgun (WGS) entry which is preliminary data.</text>
</comment>
<dbReference type="OrthoDB" id="8110916at2759"/>
<dbReference type="GO" id="GO:0046496">
    <property type="term" value="P:nicotinamide nucleotide metabolic process"/>
    <property type="evidence" value="ECO:0007669"/>
    <property type="project" value="UniProtKB-UniRule"/>
</dbReference>
<reference evidence="9" key="1">
    <citation type="submission" date="2022-03" db="EMBL/GenBank/DDBJ databases">
        <authorList>
            <person name="Martin C."/>
        </authorList>
    </citation>
    <scope>NUCLEOTIDE SEQUENCE</scope>
</reference>
<evidence type="ECO:0000256" key="7">
    <source>
        <dbReference type="HAMAP-Rule" id="MF_03157"/>
    </source>
</evidence>
<feature type="binding site" evidence="7">
    <location>
        <position position="134"/>
    </location>
    <ligand>
        <name>(6S)-NADPHX</name>
        <dbReference type="ChEBI" id="CHEBI:64076"/>
    </ligand>
</feature>
<proteinExistence type="inferred from homology"/>
<dbReference type="NCBIfam" id="TIGR00196">
    <property type="entry name" value="yjeF_cterm"/>
    <property type="match status" value="1"/>
</dbReference>
<feature type="domain" description="YjeF C-terminal" evidence="8">
    <location>
        <begin position="34"/>
        <end position="322"/>
    </location>
</feature>